<dbReference type="AlphaFoldDB" id="A0A7W6GFM1"/>
<organism evidence="2 3">
    <name type="scientific">Hansschlegelia beijingensis</name>
    <dbReference type="NCBI Taxonomy" id="1133344"/>
    <lineage>
        <taxon>Bacteria</taxon>
        <taxon>Pseudomonadati</taxon>
        <taxon>Pseudomonadota</taxon>
        <taxon>Alphaproteobacteria</taxon>
        <taxon>Hyphomicrobiales</taxon>
        <taxon>Methylopilaceae</taxon>
        <taxon>Hansschlegelia</taxon>
    </lineage>
</organism>
<dbReference type="Pfam" id="PF11454">
    <property type="entry name" value="DUF3016"/>
    <property type="match status" value="1"/>
</dbReference>
<evidence type="ECO:0000313" key="2">
    <source>
        <dbReference type="EMBL" id="MBB3973263.1"/>
    </source>
</evidence>
<evidence type="ECO:0000313" key="3">
    <source>
        <dbReference type="Proteomes" id="UP000528964"/>
    </source>
</evidence>
<dbReference type="RefSeq" id="WP_183395103.1">
    <property type="nucleotide sequence ID" value="NZ_JACIDR010000002.1"/>
</dbReference>
<sequence>MLSGKIVTAAEQRPFCRAAIRPGLCALAFVLAASAAPPAASADVAVRFAPAKTVSSWDFRSAQERNSMFRELARYLERIGDQLLPPGRSASIELLDLQPAGRFEPWRIPPGDSVRVLRDTTPPRVKLRYRVTERGRAIAQGEETVTDMNYLSNLAARSSSDRLAYEKAMLRDWLRKRLVRLEPQRR</sequence>
<accession>A0A7W6GFM1</accession>
<evidence type="ECO:0008006" key="4">
    <source>
        <dbReference type="Google" id="ProtNLM"/>
    </source>
</evidence>
<protein>
    <recommendedName>
        <fullName evidence="4">DUF3016 domain-containing protein</fullName>
    </recommendedName>
</protein>
<keyword evidence="3" id="KW-1185">Reference proteome</keyword>
<keyword evidence="1" id="KW-0732">Signal</keyword>
<feature type="signal peptide" evidence="1">
    <location>
        <begin position="1"/>
        <end position="42"/>
    </location>
</feature>
<reference evidence="2 3" key="1">
    <citation type="submission" date="2020-08" db="EMBL/GenBank/DDBJ databases">
        <title>Genomic Encyclopedia of Type Strains, Phase IV (KMG-IV): sequencing the most valuable type-strain genomes for metagenomic binning, comparative biology and taxonomic classification.</title>
        <authorList>
            <person name="Goeker M."/>
        </authorList>
    </citation>
    <scope>NUCLEOTIDE SEQUENCE [LARGE SCALE GENOMIC DNA]</scope>
    <source>
        <strain evidence="2 3">DSM 25481</strain>
    </source>
</reference>
<dbReference type="Proteomes" id="UP000528964">
    <property type="component" value="Unassembled WGS sequence"/>
</dbReference>
<evidence type="ECO:0000256" key="1">
    <source>
        <dbReference type="SAM" id="SignalP"/>
    </source>
</evidence>
<dbReference type="InterPro" id="IPR021557">
    <property type="entry name" value="DUF3016"/>
</dbReference>
<comment type="caution">
    <text evidence="2">The sequence shown here is derived from an EMBL/GenBank/DDBJ whole genome shotgun (WGS) entry which is preliminary data.</text>
</comment>
<feature type="chain" id="PRO_5031499859" description="DUF3016 domain-containing protein" evidence="1">
    <location>
        <begin position="43"/>
        <end position="186"/>
    </location>
</feature>
<dbReference type="EMBL" id="JACIDR010000002">
    <property type="protein sequence ID" value="MBB3973263.1"/>
    <property type="molecule type" value="Genomic_DNA"/>
</dbReference>
<name>A0A7W6GFM1_9HYPH</name>
<proteinExistence type="predicted"/>
<gene>
    <name evidence="2" type="ORF">GGR24_001920</name>
</gene>